<protein>
    <recommendedName>
        <fullName evidence="1">Stage 0 sporulation protein A homolog</fullName>
    </recommendedName>
</protein>
<dbReference type="Proteomes" id="UP000070366">
    <property type="component" value="Unassembled WGS sequence"/>
</dbReference>
<evidence type="ECO:0000259" key="4">
    <source>
        <dbReference type="PROSITE" id="PS50110"/>
    </source>
</evidence>
<comment type="caution">
    <text evidence="6">The sequence shown here is derived from an EMBL/GenBank/DDBJ whole genome shotgun (WGS) entry which is preliminary data.</text>
</comment>
<evidence type="ECO:0000313" key="7">
    <source>
        <dbReference type="Proteomes" id="UP000070366"/>
    </source>
</evidence>
<dbReference type="Pfam" id="PF00072">
    <property type="entry name" value="Response_reg"/>
    <property type="match status" value="1"/>
</dbReference>
<dbReference type="SMART" id="SM00448">
    <property type="entry name" value="REC"/>
    <property type="match status" value="1"/>
</dbReference>
<dbReference type="KEGG" id="cmiu:B1H56_10830"/>
<dbReference type="EMBL" id="LSZW01000061">
    <property type="protein sequence ID" value="KXK65384.1"/>
    <property type="molecule type" value="Genomic_DNA"/>
</dbReference>
<dbReference type="OrthoDB" id="9802383at2"/>
<dbReference type="Gene3D" id="2.40.50.1020">
    <property type="entry name" value="LytTr DNA-binding domain"/>
    <property type="match status" value="1"/>
</dbReference>
<dbReference type="InterPro" id="IPR001789">
    <property type="entry name" value="Sig_transdc_resp-reg_receiver"/>
</dbReference>
<dbReference type="PROSITE" id="PS50930">
    <property type="entry name" value="HTH_LYTTR"/>
    <property type="match status" value="1"/>
</dbReference>
<dbReference type="PROSITE" id="PS50110">
    <property type="entry name" value="RESPONSE_REGULATORY"/>
    <property type="match status" value="1"/>
</dbReference>
<dbReference type="Gene3D" id="3.40.50.2300">
    <property type="match status" value="1"/>
</dbReference>
<dbReference type="InterPro" id="IPR046947">
    <property type="entry name" value="LytR-like"/>
</dbReference>
<comment type="function">
    <text evidence="2">May play the central regulatory role in sporulation. It may be an element of the effector pathway responsible for the activation of sporulation genes in response to nutritional stress. Spo0A may act in concert with spo0H (a sigma factor) to control the expression of some genes that are critical to the sporulation process.</text>
</comment>
<feature type="domain" description="Response regulatory" evidence="4">
    <location>
        <begin position="7"/>
        <end position="125"/>
    </location>
</feature>
<keyword evidence="3" id="KW-0597">Phosphoprotein</keyword>
<dbReference type="GO" id="GO:0000156">
    <property type="term" value="F:phosphorelay response regulator activity"/>
    <property type="evidence" value="ECO:0007669"/>
    <property type="project" value="InterPro"/>
</dbReference>
<reference evidence="7" key="1">
    <citation type="submission" date="2016-02" db="EMBL/GenBank/DDBJ databases">
        <authorList>
            <person name="Mitreva M."/>
            <person name="Pepin K.H."/>
            <person name="Mihindukulasuriya K.A."/>
            <person name="Fulton R."/>
            <person name="Fronick C."/>
            <person name="O'Laughlin M."/>
            <person name="Miner T."/>
            <person name="Herter B."/>
            <person name="Rosa B.A."/>
            <person name="Cordes M."/>
            <person name="Tomlinson C."/>
            <person name="Wollam A."/>
            <person name="Palsikar V.B."/>
            <person name="Mardis E.R."/>
            <person name="Wilson R.K."/>
        </authorList>
    </citation>
    <scope>NUCLEOTIDE SEQUENCE [LARGE SCALE GENOMIC DNA]</scope>
    <source>
        <strain evidence="7">DSM 22607</strain>
    </source>
</reference>
<dbReference type="SUPFAM" id="SSF52172">
    <property type="entry name" value="CheY-like"/>
    <property type="match status" value="1"/>
</dbReference>
<dbReference type="AlphaFoldDB" id="A0A136Q465"/>
<dbReference type="InterPro" id="IPR007492">
    <property type="entry name" value="LytTR_DNA-bd_dom"/>
</dbReference>
<proteinExistence type="predicted"/>
<accession>A0A136Q465</accession>
<dbReference type="PANTHER" id="PTHR37299">
    <property type="entry name" value="TRANSCRIPTIONAL REGULATOR-RELATED"/>
    <property type="match status" value="1"/>
</dbReference>
<evidence type="ECO:0000256" key="1">
    <source>
        <dbReference type="ARBA" id="ARBA00018672"/>
    </source>
</evidence>
<evidence type="ECO:0000259" key="5">
    <source>
        <dbReference type="PROSITE" id="PS50930"/>
    </source>
</evidence>
<gene>
    <name evidence="6" type="ORF">HMPREF3293_01596</name>
</gene>
<dbReference type="STRING" id="626937.HMPREF3293_01596"/>
<dbReference type="RefSeq" id="WP_066519617.1">
    <property type="nucleotide sequence ID" value="NZ_CABMOF010000002.1"/>
</dbReference>
<feature type="domain" description="HTH LytTR-type" evidence="5">
    <location>
        <begin position="134"/>
        <end position="233"/>
    </location>
</feature>
<name>A0A136Q465_9FIRM</name>
<evidence type="ECO:0000256" key="3">
    <source>
        <dbReference type="PROSITE-ProRule" id="PRU00169"/>
    </source>
</evidence>
<feature type="modified residue" description="4-aspartylphosphate" evidence="3">
    <location>
        <position position="62"/>
    </location>
</feature>
<dbReference type="PANTHER" id="PTHR37299:SF1">
    <property type="entry name" value="STAGE 0 SPORULATION PROTEIN A HOMOLOG"/>
    <property type="match status" value="1"/>
</dbReference>
<dbReference type="Pfam" id="PF04397">
    <property type="entry name" value="LytTR"/>
    <property type="match status" value="1"/>
</dbReference>
<organism evidence="6 7">
    <name type="scientific">Christensenella minuta</name>
    <dbReference type="NCBI Taxonomy" id="626937"/>
    <lineage>
        <taxon>Bacteria</taxon>
        <taxon>Bacillati</taxon>
        <taxon>Bacillota</taxon>
        <taxon>Clostridia</taxon>
        <taxon>Christensenellales</taxon>
        <taxon>Christensenellaceae</taxon>
        <taxon>Christensenella</taxon>
    </lineage>
</organism>
<evidence type="ECO:0000256" key="2">
    <source>
        <dbReference type="ARBA" id="ARBA00024867"/>
    </source>
</evidence>
<dbReference type="InterPro" id="IPR011006">
    <property type="entry name" value="CheY-like_superfamily"/>
</dbReference>
<dbReference type="GO" id="GO:0003677">
    <property type="term" value="F:DNA binding"/>
    <property type="evidence" value="ECO:0007669"/>
    <property type="project" value="InterPro"/>
</dbReference>
<sequence length="237" mass="27231">MEKPVFRIAVCDDEKVHREQLEHILRSQWEDPGRQCAVFGYSTGEQLIEAAAQTVFDLVFLDILMEGTDGMQAARKLRADGVRTRIVFVTSSPDFVFEGYEVEALRYLMKPFREEQIREVLRVCRENAAQPEELLVRAGAVIHKIQFRDICYVEAQGKSSVIVLGDRRIPSVRGITEMENELPDNLFFRCQKSFIVNLRQIASICRYETTLKNGAVVPVGRAKWTEMKDRLIGYLAR</sequence>
<evidence type="ECO:0000313" key="6">
    <source>
        <dbReference type="EMBL" id="KXK65384.1"/>
    </source>
</evidence>
<dbReference type="SMART" id="SM00850">
    <property type="entry name" value="LytTR"/>
    <property type="match status" value="1"/>
</dbReference>
<keyword evidence="7" id="KW-1185">Reference proteome</keyword>